<evidence type="ECO:0008006" key="4">
    <source>
        <dbReference type="Google" id="ProtNLM"/>
    </source>
</evidence>
<dbReference type="InterPro" id="IPR007763">
    <property type="entry name" value="NDUFA12"/>
</dbReference>
<dbReference type="PANTHER" id="PTHR32470">
    <property type="entry name" value="ADH DEHYDROGENASE [UBIQUINONE] 1 ALPHA SUBCOMPLEX ASSEMBLY FACTOR 2"/>
    <property type="match status" value="1"/>
</dbReference>
<organism evidence="2 3">
    <name type="scientific">Trichogramma brassicae</name>
    <dbReference type="NCBI Taxonomy" id="86971"/>
    <lineage>
        <taxon>Eukaryota</taxon>
        <taxon>Metazoa</taxon>
        <taxon>Ecdysozoa</taxon>
        <taxon>Arthropoda</taxon>
        <taxon>Hexapoda</taxon>
        <taxon>Insecta</taxon>
        <taxon>Pterygota</taxon>
        <taxon>Neoptera</taxon>
        <taxon>Endopterygota</taxon>
        <taxon>Hymenoptera</taxon>
        <taxon>Apocrita</taxon>
        <taxon>Proctotrupomorpha</taxon>
        <taxon>Chalcidoidea</taxon>
        <taxon>Trichogrammatidae</taxon>
        <taxon>Trichogramma</taxon>
    </lineage>
</organism>
<evidence type="ECO:0000313" key="2">
    <source>
        <dbReference type="EMBL" id="CAB0036580.1"/>
    </source>
</evidence>
<comment type="similarity">
    <text evidence="1">Belongs to the complex I NDUFA12 subunit family.</text>
</comment>
<protein>
    <recommendedName>
        <fullName evidence="4">NADH dehydrogenase [ubiquinone] 1 alpha subcomplex assembly factor 2</fullName>
    </recommendedName>
</protein>
<evidence type="ECO:0000313" key="3">
    <source>
        <dbReference type="Proteomes" id="UP000479190"/>
    </source>
</evidence>
<proteinExistence type="inferred from homology"/>
<gene>
    <name evidence="2" type="ORF">TBRA_LOCUS8444</name>
</gene>
<accession>A0A6H5IJ83</accession>
<dbReference type="PANTHER" id="PTHR32470:SF2">
    <property type="entry name" value="NADH DEHYDROGENASE [UBIQUINONE] 1 ALPHA SUBCOMPLEX ASSEMBLY FACTOR 2"/>
    <property type="match status" value="1"/>
</dbReference>
<dbReference type="Pfam" id="PF05071">
    <property type="entry name" value="NDUFA12"/>
    <property type="match status" value="1"/>
</dbReference>
<evidence type="ECO:0000256" key="1">
    <source>
        <dbReference type="ARBA" id="ARBA00007355"/>
    </source>
</evidence>
<dbReference type="GO" id="GO:0005739">
    <property type="term" value="C:mitochondrion"/>
    <property type="evidence" value="ECO:0007669"/>
    <property type="project" value="TreeGrafter"/>
</dbReference>
<dbReference type="AlphaFoldDB" id="A0A6H5IJ83"/>
<dbReference type="EMBL" id="CADCXV010000820">
    <property type="protein sequence ID" value="CAB0036580.1"/>
    <property type="molecule type" value="Genomic_DNA"/>
</dbReference>
<dbReference type="GO" id="GO:0045271">
    <property type="term" value="C:respiratory chain complex I"/>
    <property type="evidence" value="ECO:0007669"/>
    <property type="project" value="InterPro"/>
</dbReference>
<keyword evidence="3" id="KW-1185">Reference proteome</keyword>
<dbReference type="OrthoDB" id="10255576at2759"/>
<dbReference type="InterPro" id="IPR052618">
    <property type="entry name" value="ComplexI_NDUFA12"/>
</dbReference>
<dbReference type="GO" id="GO:0032981">
    <property type="term" value="P:mitochondrial respiratory chain complex I assembly"/>
    <property type="evidence" value="ECO:0007669"/>
    <property type="project" value="TreeGrafter"/>
</dbReference>
<reference evidence="2 3" key="1">
    <citation type="submission" date="2020-02" db="EMBL/GenBank/DDBJ databases">
        <authorList>
            <person name="Ferguson B K."/>
        </authorList>
    </citation>
    <scope>NUCLEOTIDE SEQUENCE [LARGE SCALE GENOMIC DNA]</scope>
</reference>
<sequence length="157" mass="18904">MAGKERRLMHIIFKHFFRSITPKIPKHNLVGEDYMGTKYYEVTNLKESIHKKSNRYFVPKEKNNFEQDLPAEWEAWLRKRRADPPTEAEVMENYEMILTKRQNAAELEITYRKEEGLQPHDPNAKPLDQHASINFPTYDEYKQFGRDYKPNWKKNKS</sequence>
<dbReference type="Proteomes" id="UP000479190">
    <property type="component" value="Unassembled WGS sequence"/>
</dbReference>
<name>A0A6H5IJ83_9HYME</name>